<dbReference type="SUPFAM" id="SSF55811">
    <property type="entry name" value="Nudix"/>
    <property type="match status" value="1"/>
</dbReference>
<evidence type="ECO:0000256" key="10">
    <source>
        <dbReference type="NCBIfam" id="TIGR02150"/>
    </source>
</evidence>
<dbReference type="GO" id="GO:0005737">
    <property type="term" value="C:cytoplasm"/>
    <property type="evidence" value="ECO:0007669"/>
    <property type="project" value="TreeGrafter"/>
</dbReference>
<evidence type="ECO:0000256" key="7">
    <source>
        <dbReference type="ARBA" id="ARBA00023211"/>
    </source>
</evidence>
<keyword evidence="4" id="KW-0963">Cytoplasm</keyword>
<dbReference type="Pfam" id="PF00293">
    <property type="entry name" value="NUDIX"/>
    <property type="match status" value="1"/>
</dbReference>
<keyword evidence="9 13" id="KW-0413">Isomerase</keyword>
<accession>A0A6N8L2A6</accession>
<dbReference type="GO" id="GO:0050992">
    <property type="term" value="P:dimethylallyl diphosphate biosynthetic process"/>
    <property type="evidence" value="ECO:0007669"/>
    <property type="project" value="UniProtKB-UniPathway"/>
</dbReference>
<evidence type="ECO:0000313" key="13">
    <source>
        <dbReference type="EMBL" id="MVZ63865.1"/>
    </source>
</evidence>
<dbReference type="PROSITE" id="PS51462">
    <property type="entry name" value="NUDIX"/>
    <property type="match status" value="1"/>
</dbReference>
<dbReference type="UniPathway" id="UPA00059">
    <property type="reaction ID" value="UER00104"/>
</dbReference>
<evidence type="ECO:0000256" key="2">
    <source>
        <dbReference type="ARBA" id="ARBA00007579"/>
    </source>
</evidence>
<dbReference type="PANTHER" id="PTHR10885">
    <property type="entry name" value="ISOPENTENYL-DIPHOSPHATE DELTA-ISOMERASE"/>
    <property type="match status" value="1"/>
</dbReference>
<evidence type="ECO:0000256" key="6">
    <source>
        <dbReference type="ARBA" id="ARBA00022842"/>
    </source>
</evidence>
<dbReference type="InterPro" id="IPR015797">
    <property type="entry name" value="NUDIX_hydrolase-like_dom_sf"/>
</dbReference>
<sequence>MIKRNNVVLVNEQDHPIGEMEKMEAHLKGELHRAFSVFIFNDKDEMLLQQRAMSKYHGGGLWTNACCSHPQFTEQVKDAATERLKFEMGLSCDLVFLFSFIYKIEVENNLIEHELDHVFIGKTNNQPYPNNIEVENYKWTSVEYLKKDVENNPERYTYWFRAALPKVLKMI</sequence>
<dbReference type="OrthoDB" id="9809458at2"/>
<feature type="domain" description="Nudix hydrolase" evidence="12">
    <location>
        <begin position="30"/>
        <end position="162"/>
    </location>
</feature>
<dbReference type="EC" id="5.3.3.2" evidence="3 10"/>
<keyword evidence="8" id="KW-0414">Isoprene biosynthesis</keyword>
<evidence type="ECO:0000256" key="11">
    <source>
        <dbReference type="PIRSR" id="PIRSR018427-1"/>
    </source>
</evidence>
<dbReference type="NCBIfam" id="NF002995">
    <property type="entry name" value="PRK03759.1"/>
    <property type="match status" value="1"/>
</dbReference>
<comment type="pathway">
    <text evidence="1">Isoprenoid biosynthesis; dimethylallyl diphosphate biosynthesis; dimethylallyl diphosphate from isopentenyl diphosphate: step 1/1.</text>
</comment>
<keyword evidence="5" id="KW-0479">Metal-binding</keyword>
<dbReference type="GO" id="GO:0009240">
    <property type="term" value="P:isopentenyl diphosphate biosynthetic process"/>
    <property type="evidence" value="ECO:0007669"/>
    <property type="project" value="TreeGrafter"/>
</dbReference>
<dbReference type="NCBIfam" id="TIGR02150">
    <property type="entry name" value="IPP_isom_1"/>
    <property type="match status" value="1"/>
</dbReference>
<dbReference type="RefSeq" id="WP_160370583.1">
    <property type="nucleotide sequence ID" value="NZ_WSQA01000016.1"/>
</dbReference>
<reference evidence="13 14" key="1">
    <citation type="submission" date="2019-12" db="EMBL/GenBank/DDBJ databases">
        <authorList>
            <person name="Dong K."/>
        </authorList>
    </citation>
    <scope>NUCLEOTIDE SEQUENCE [LARGE SCALE GENOMIC DNA]</scope>
    <source>
        <strain evidence="13 14">JCM 31225</strain>
    </source>
</reference>
<organism evidence="13 14">
    <name type="scientific">Sphingobacterium humi</name>
    <dbReference type="NCBI Taxonomy" id="1796905"/>
    <lineage>
        <taxon>Bacteria</taxon>
        <taxon>Pseudomonadati</taxon>
        <taxon>Bacteroidota</taxon>
        <taxon>Sphingobacteriia</taxon>
        <taxon>Sphingobacteriales</taxon>
        <taxon>Sphingobacteriaceae</taxon>
        <taxon>Sphingobacterium</taxon>
    </lineage>
</organism>
<keyword evidence="6" id="KW-0460">Magnesium</keyword>
<dbReference type="Gene3D" id="3.90.79.10">
    <property type="entry name" value="Nucleoside Triphosphate Pyrophosphohydrolase"/>
    <property type="match status" value="1"/>
</dbReference>
<evidence type="ECO:0000256" key="1">
    <source>
        <dbReference type="ARBA" id="ARBA00004826"/>
    </source>
</evidence>
<dbReference type="InterPro" id="IPR056375">
    <property type="entry name" value="Idi_bact"/>
</dbReference>
<evidence type="ECO:0000256" key="4">
    <source>
        <dbReference type="ARBA" id="ARBA00022490"/>
    </source>
</evidence>
<dbReference type="EMBL" id="WSQA01000016">
    <property type="protein sequence ID" value="MVZ63865.1"/>
    <property type="molecule type" value="Genomic_DNA"/>
</dbReference>
<dbReference type="HAMAP" id="MF_00202">
    <property type="entry name" value="Idi"/>
    <property type="match status" value="1"/>
</dbReference>
<evidence type="ECO:0000256" key="8">
    <source>
        <dbReference type="ARBA" id="ARBA00023229"/>
    </source>
</evidence>
<dbReference type="InterPro" id="IPR000086">
    <property type="entry name" value="NUDIX_hydrolase_dom"/>
</dbReference>
<keyword evidence="14" id="KW-1185">Reference proteome</keyword>
<dbReference type="PANTHER" id="PTHR10885:SF0">
    <property type="entry name" value="ISOPENTENYL-DIPHOSPHATE DELTA-ISOMERASE"/>
    <property type="match status" value="1"/>
</dbReference>
<evidence type="ECO:0000256" key="3">
    <source>
        <dbReference type="ARBA" id="ARBA00012057"/>
    </source>
</evidence>
<evidence type="ECO:0000313" key="14">
    <source>
        <dbReference type="Proteomes" id="UP000435036"/>
    </source>
</evidence>
<gene>
    <name evidence="13" type="ORF">GQF63_17725</name>
</gene>
<evidence type="ECO:0000256" key="5">
    <source>
        <dbReference type="ARBA" id="ARBA00022723"/>
    </source>
</evidence>
<protein>
    <recommendedName>
        <fullName evidence="3 10">Isopentenyl-diphosphate delta-isomerase</fullName>
        <ecNumber evidence="3 10">5.3.3.2</ecNumber>
    </recommendedName>
</protein>
<keyword evidence="7" id="KW-0464">Manganese</keyword>
<feature type="active site" evidence="11">
    <location>
        <position position="67"/>
    </location>
</feature>
<dbReference type="Proteomes" id="UP000435036">
    <property type="component" value="Unassembled WGS sequence"/>
</dbReference>
<comment type="caution">
    <text evidence="13">The sequence shown here is derived from an EMBL/GenBank/DDBJ whole genome shotgun (WGS) entry which is preliminary data.</text>
</comment>
<dbReference type="AlphaFoldDB" id="A0A6N8L2A6"/>
<dbReference type="InterPro" id="IPR011876">
    <property type="entry name" value="IsopentenylPP_isomerase_typ1"/>
</dbReference>
<dbReference type="PIRSF" id="PIRSF018427">
    <property type="entry name" value="Isopntndiph_ism"/>
    <property type="match status" value="1"/>
</dbReference>
<comment type="similarity">
    <text evidence="2">Belongs to the IPP isomerase type 1 family.</text>
</comment>
<dbReference type="GO" id="GO:0046872">
    <property type="term" value="F:metal ion binding"/>
    <property type="evidence" value="ECO:0007669"/>
    <property type="project" value="UniProtKB-KW"/>
</dbReference>
<dbReference type="GO" id="GO:0004452">
    <property type="term" value="F:isopentenyl-diphosphate delta-isomerase activity"/>
    <property type="evidence" value="ECO:0007669"/>
    <property type="project" value="UniProtKB-UniRule"/>
</dbReference>
<evidence type="ECO:0000256" key="9">
    <source>
        <dbReference type="ARBA" id="ARBA00023235"/>
    </source>
</evidence>
<feature type="active site" evidence="11">
    <location>
        <position position="114"/>
    </location>
</feature>
<dbReference type="CDD" id="cd02885">
    <property type="entry name" value="NUDIX_IPP_Isomerase"/>
    <property type="match status" value="1"/>
</dbReference>
<proteinExistence type="inferred from homology"/>
<evidence type="ECO:0000259" key="12">
    <source>
        <dbReference type="PROSITE" id="PS51462"/>
    </source>
</evidence>
<name>A0A6N8L2A6_9SPHI</name>